<dbReference type="OrthoDB" id="3035529at2"/>
<proteinExistence type="predicted"/>
<dbReference type="SMART" id="SM00530">
    <property type="entry name" value="HTH_XRE"/>
    <property type="match status" value="1"/>
</dbReference>
<dbReference type="InterPro" id="IPR001387">
    <property type="entry name" value="Cro/C1-type_HTH"/>
</dbReference>
<evidence type="ECO:0000259" key="2">
    <source>
        <dbReference type="PROSITE" id="PS50943"/>
    </source>
</evidence>
<evidence type="ECO:0000313" key="4">
    <source>
        <dbReference type="Proteomes" id="UP000426246"/>
    </source>
</evidence>
<dbReference type="PROSITE" id="PS50943">
    <property type="entry name" value="HTH_CROC1"/>
    <property type="match status" value="1"/>
</dbReference>
<organism evidence="3 4">
    <name type="scientific">Paenibacillus psychroresistens</name>
    <dbReference type="NCBI Taxonomy" id="1778678"/>
    <lineage>
        <taxon>Bacteria</taxon>
        <taxon>Bacillati</taxon>
        <taxon>Bacillota</taxon>
        <taxon>Bacilli</taxon>
        <taxon>Bacillales</taxon>
        <taxon>Paenibacillaceae</taxon>
        <taxon>Paenibacillus</taxon>
    </lineage>
</organism>
<dbReference type="AlphaFoldDB" id="A0A6B8REC9"/>
<dbReference type="CDD" id="cd00093">
    <property type="entry name" value="HTH_XRE"/>
    <property type="match status" value="1"/>
</dbReference>
<dbReference type="Gene3D" id="1.10.260.40">
    <property type="entry name" value="lambda repressor-like DNA-binding domains"/>
    <property type="match status" value="1"/>
</dbReference>
<dbReference type="GO" id="GO:0003700">
    <property type="term" value="F:DNA-binding transcription factor activity"/>
    <property type="evidence" value="ECO:0007669"/>
    <property type="project" value="TreeGrafter"/>
</dbReference>
<dbReference type="SUPFAM" id="SSF47413">
    <property type="entry name" value="lambda repressor-like DNA-binding domains"/>
    <property type="match status" value="1"/>
</dbReference>
<name>A0A6B8REC9_9BACL</name>
<sequence>MDYQQQLARRIRAFRKLKRLTQTELADSVGVSIAIIGAVERGARKVESLLLGRIAEALAVEQKDLLPPVAIS</sequence>
<gene>
    <name evidence="3" type="ORF">EHS13_01675</name>
</gene>
<dbReference type="RefSeq" id="WP_155698713.1">
    <property type="nucleotide sequence ID" value="NZ_CP034235.1"/>
</dbReference>
<dbReference type="PANTHER" id="PTHR46797:SF1">
    <property type="entry name" value="METHYLPHOSPHONATE SYNTHASE"/>
    <property type="match status" value="1"/>
</dbReference>
<evidence type="ECO:0000256" key="1">
    <source>
        <dbReference type="ARBA" id="ARBA00023125"/>
    </source>
</evidence>
<feature type="domain" description="HTH cro/C1-type" evidence="2">
    <location>
        <begin position="11"/>
        <end position="65"/>
    </location>
</feature>
<evidence type="ECO:0000313" key="3">
    <source>
        <dbReference type="EMBL" id="QGQ93716.1"/>
    </source>
</evidence>
<protein>
    <submittedName>
        <fullName evidence="3">XRE family transcriptional regulator</fullName>
    </submittedName>
</protein>
<dbReference type="PANTHER" id="PTHR46797">
    <property type="entry name" value="HTH-TYPE TRANSCRIPTIONAL REGULATOR"/>
    <property type="match status" value="1"/>
</dbReference>
<keyword evidence="4" id="KW-1185">Reference proteome</keyword>
<reference evidence="4" key="1">
    <citation type="submission" date="2018-11" db="EMBL/GenBank/DDBJ databases">
        <title>Complete genome sequence of Paenibacillus sp. ML311-T8.</title>
        <authorList>
            <person name="Nam Y.-D."/>
            <person name="Kang J."/>
            <person name="Chung W.-H."/>
            <person name="Park Y.S."/>
        </authorList>
    </citation>
    <scope>NUCLEOTIDE SEQUENCE [LARGE SCALE GENOMIC DNA]</scope>
    <source>
        <strain evidence="4">ML311-T8</strain>
    </source>
</reference>
<dbReference type="GO" id="GO:0003677">
    <property type="term" value="F:DNA binding"/>
    <property type="evidence" value="ECO:0007669"/>
    <property type="project" value="UniProtKB-KW"/>
</dbReference>
<dbReference type="KEGG" id="ppsc:EHS13_01675"/>
<dbReference type="Proteomes" id="UP000426246">
    <property type="component" value="Chromosome"/>
</dbReference>
<dbReference type="GO" id="GO:0005829">
    <property type="term" value="C:cytosol"/>
    <property type="evidence" value="ECO:0007669"/>
    <property type="project" value="TreeGrafter"/>
</dbReference>
<keyword evidence="1" id="KW-0238">DNA-binding</keyword>
<accession>A0A6B8REC9</accession>
<dbReference type="EMBL" id="CP034235">
    <property type="protein sequence ID" value="QGQ93716.1"/>
    <property type="molecule type" value="Genomic_DNA"/>
</dbReference>
<dbReference type="InterPro" id="IPR010982">
    <property type="entry name" value="Lambda_DNA-bd_dom_sf"/>
</dbReference>
<dbReference type="Pfam" id="PF01381">
    <property type="entry name" value="HTH_3"/>
    <property type="match status" value="1"/>
</dbReference>
<dbReference type="InterPro" id="IPR050807">
    <property type="entry name" value="TransReg_Diox_bact_type"/>
</dbReference>